<accession>A0ABY8UPN7</accession>
<dbReference type="InterPro" id="IPR046347">
    <property type="entry name" value="bZIP_sf"/>
</dbReference>
<organism evidence="3 4">
    <name type="scientific">Tetradesmus obliquus</name>
    <name type="common">Green alga</name>
    <name type="synonym">Acutodesmus obliquus</name>
    <dbReference type="NCBI Taxonomy" id="3088"/>
    <lineage>
        <taxon>Eukaryota</taxon>
        <taxon>Viridiplantae</taxon>
        <taxon>Chlorophyta</taxon>
        <taxon>core chlorophytes</taxon>
        <taxon>Chlorophyceae</taxon>
        <taxon>CS clade</taxon>
        <taxon>Sphaeropleales</taxon>
        <taxon>Scenedesmaceae</taxon>
        <taxon>Tetradesmus</taxon>
    </lineage>
</organism>
<sequence length="87" mass="9463">MHPLLQHYNAPRYGLAGGGAAGGAGDDHMHSDSEMGDGTGYGMIGGVAFTRTKEKNRLAQQRFRAKQKNMVATLKSRLAELEDLVRF</sequence>
<evidence type="ECO:0000313" key="4">
    <source>
        <dbReference type="Proteomes" id="UP001244341"/>
    </source>
</evidence>
<name>A0ABY8UPN7_TETOB</name>
<dbReference type="Proteomes" id="UP001244341">
    <property type="component" value="Chromosome 16b"/>
</dbReference>
<proteinExistence type="predicted"/>
<dbReference type="InterPro" id="IPR004827">
    <property type="entry name" value="bZIP"/>
</dbReference>
<keyword evidence="4" id="KW-1185">Reference proteome</keyword>
<feature type="domain" description="BZIP" evidence="2">
    <location>
        <begin position="51"/>
        <end position="66"/>
    </location>
</feature>
<dbReference type="PROSITE" id="PS00036">
    <property type="entry name" value="BZIP_BASIC"/>
    <property type="match status" value="1"/>
</dbReference>
<gene>
    <name evidence="3" type="ORF">OEZ85_000167</name>
</gene>
<dbReference type="CDD" id="cd14688">
    <property type="entry name" value="bZIP_YAP"/>
    <property type="match status" value="1"/>
</dbReference>
<dbReference type="Gene3D" id="1.20.5.170">
    <property type="match status" value="1"/>
</dbReference>
<dbReference type="EMBL" id="CP126223">
    <property type="protein sequence ID" value="WIA23411.1"/>
    <property type="molecule type" value="Genomic_DNA"/>
</dbReference>
<dbReference type="SUPFAM" id="SSF57959">
    <property type="entry name" value="Leucine zipper domain"/>
    <property type="match status" value="1"/>
</dbReference>
<evidence type="ECO:0000313" key="3">
    <source>
        <dbReference type="EMBL" id="WIA23411.1"/>
    </source>
</evidence>
<feature type="region of interest" description="Disordered" evidence="1">
    <location>
        <begin position="16"/>
        <end position="37"/>
    </location>
</feature>
<evidence type="ECO:0000259" key="2">
    <source>
        <dbReference type="PROSITE" id="PS00036"/>
    </source>
</evidence>
<protein>
    <recommendedName>
        <fullName evidence="2">BZIP domain-containing protein</fullName>
    </recommendedName>
</protein>
<evidence type="ECO:0000256" key="1">
    <source>
        <dbReference type="SAM" id="MobiDB-lite"/>
    </source>
</evidence>
<reference evidence="3 4" key="1">
    <citation type="submission" date="2023-05" db="EMBL/GenBank/DDBJ databases">
        <title>A 100% complete, gapless, phased diploid assembly of the Scenedesmus obliquus UTEX 3031 genome.</title>
        <authorList>
            <person name="Biondi T.C."/>
            <person name="Hanschen E.R."/>
            <person name="Kwon T."/>
            <person name="Eng W."/>
            <person name="Kruse C.P.S."/>
            <person name="Koehler S.I."/>
            <person name="Kunde Y."/>
            <person name="Gleasner C.D."/>
            <person name="You Mak K.T."/>
            <person name="Polle J."/>
            <person name="Hovde B.T."/>
            <person name="Starkenburg S.R."/>
        </authorList>
    </citation>
    <scope>NUCLEOTIDE SEQUENCE [LARGE SCALE GENOMIC DNA]</scope>
    <source>
        <strain evidence="3 4">DOE0152z</strain>
    </source>
</reference>